<comment type="caution">
    <text evidence="1">The sequence shown here is derived from an EMBL/GenBank/DDBJ whole genome shotgun (WGS) entry which is preliminary data.</text>
</comment>
<evidence type="ECO:0000313" key="1">
    <source>
        <dbReference type="EMBL" id="RNA17230.1"/>
    </source>
</evidence>
<name>A0A3M7R0W4_BRAPC</name>
<dbReference type="AlphaFoldDB" id="A0A3M7R0W4"/>
<dbReference type="Proteomes" id="UP000276133">
    <property type="component" value="Unassembled WGS sequence"/>
</dbReference>
<proteinExistence type="predicted"/>
<gene>
    <name evidence="1" type="ORF">BpHYR1_005158</name>
</gene>
<keyword evidence="2" id="KW-1185">Reference proteome</keyword>
<accession>A0A3M7R0W4</accession>
<protein>
    <submittedName>
        <fullName evidence="1">Uncharacterized protein</fullName>
    </submittedName>
</protein>
<reference evidence="1 2" key="1">
    <citation type="journal article" date="2018" name="Sci. Rep.">
        <title>Genomic signatures of local adaptation to the degree of environmental predictability in rotifers.</title>
        <authorList>
            <person name="Franch-Gras L."/>
            <person name="Hahn C."/>
            <person name="Garcia-Roger E.M."/>
            <person name="Carmona M.J."/>
            <person name="Serra M."/>
            <person name="Gomez A."/>
        </authorList>
    </citation>
    <scope>NUCLEOTIDE SEQUENCE [LARGE SCALE GENOMIC DNA]</scope>
    <source>
        <strain evidence="1">HYR1</strain>
    </source>
</reference>
<organism evidence="1 2">
    <name type="scientific">Brachionus plicatilis</name>
    <name type="common">Marine rotifer</name>
    <name type="synonym">Brachionus muelleri</name>
    <dbReference type="NCBI Taxonomy" id="10195"/>
    <lineage>
        <taxon>Eukaryota</taxon>
        <taxon>Metazoa</taxon>
        <taxon>Spiralia</taxon>
        <taxon>Gnathifera</taxon>
        <taxon>Rotifera</taxon>
        <taxon>Eurotatoria</taxon>
        <taxon>Monogononta</taxon>
        <taxon>Pseudotrocha</taxon>
        <taxon>Ploima</taxon>
        <taxon>Brachionidae</taxon>
        <taxon>Brachionus</taxon>
    </lineage>
</organism>
<dbReference type="EMBL" id="REGN01004497">
    <property type="protein sequence ID" value="RNA17230.1"/>
    <property type="molecule type" value="Genomic_DNA"/>
</dbReference>
<evidence type="ECO:0000313" key="2">
    <source>
        <dbReference type="Proteomes" id="UP000276133"/>
    </source>
</evidence>
<sequence>MSIFFATWDLFGFMINKLAYLTKRKAVCEVDNLKILKSSFLFIKTSGNDLSFSVEIKENCQNQQNHIISFQKYHYLIDIFMLFSKKEELFKIHKSQVKFKPEFFFLSSYLDFNLRLLNKSDRKLCEFFKLTDQKNQIKKANEEILKLTQQLNYFKPLHKSDFPNNMNFLTLQVVKPKDKKNFIKRRFFYIKTYQNGYVLVLHCSEFKLMADIDFGICFI</sequence>